<dbReference type="FunFam" id="1.10.510.10:FF:001239">
    <property type="entry name" value="Predicted protein"/>
    <property type="match status" value="1"/>
</dbReference>
<sequence>MPFFSKTPSSSMPSSPSVSSTKDNSNNYSNTAGTSWINRGQSFMLKKMERQRKPRPVSEQDLGWNLTDRPNSPSGDPDSAKKSRSPSGTDHWSSVAVPHRLPVPVSLLTRRQEPLGSILGHGHLGSPEEGPNHVIPDLGRLAIHSSQVPPVKTVFSPDHSPLRSPTLQSPCVDLENKFYFRSPHKLLQGSSKEWPENSRVSAHPFPLSRFPPPHPLPLPPGAAPPQSMPSPPTIIHNTLEKLNEPLRKNQWVKGKLIGSGTYGRVYMGTNRVTGASCAMKEVDIIPDDPKSAECIKQLEQEIRVLRDLKHPNIVQYYGCEIVDDQFYIYLEYINPGSINKYVREHCGHMTESIVRNFTRHILSGLAYLHSKKTVHRDIKGANLLVDASGVVKLTDFGTAKHLTGLSYELSLKGSPHWMAPEVIKAVMLKSGNPELAFAVDTWSLGCTIIEMFTGKPPWGDLQGAQAMFKILNKDPPMPETLSPEGKDFLRRCFRRNPAERPSAMMLLEHPFVCKSSDLNVSASREAIPAVNLEDNSQSLRDRTAENDVSPTSPGMRMRNHRLPSSSETSQQSHAYTFNCAATSHHPPCSTLEARPYLMAAQLVHGSHNFISSSNVSSNVHLRSHGREIPHI</sequence>
<dbReference type="Pfam" id="PF00069">
    <property type="entry name" value="Pkinase"/>
    <property type="match status" value="1"/>
</dbReference>
<dbReference type="GO" id="GO:0004709">
    <property type="term" value="F:MAP kinase kinase kinase activity"/>
    <property type="evidence" value="ECO:0007669"/>
    <property type="project" value="UniProtKB-EC"/>
</dbReference>
<name>A0A385JIH5_POPTO</name>
<comment type="similarity">
    <text evidence="1">Belongs to the protein kinase superfamily. STE Ser/Thr protein kinase family. MAP kinase kinase kinase subfamily.</text>
</comment>
<keyword evidence="3" id="KW-0808">Transferase</keyword>
<evidence type="ECO:0000256" key="8">
    <source>
        <dbReference type="ARBA" id="ARBA00048329"/>
    </source>
</evidence>
<evidence type="ECO:0000256" key="10">
    <source>
        <dbReference type="SAM" id="MobiDB-lite"/>
    </source>
</evidence>
<evidence type="ECO:0000256" key="4">
    <source>
        <dbReference type="ARBA" id="ARBA00022741"/>
    </source>
</evidence>
<feature type="compositionally biased region" description="Pro residues" evidence="10">
    <location>
        <begin position="209"/>
        <end position="227"/>
    </location>
</feature>
<comment type="catalytic activity">
    <reaction evidence="8">
        <text>L-seryl-[protein] + ATP = O-phospho-L-seryl-[protein] + ADP + H(+)</text>
        <dbReference type="Rhea" id="RHEA:17989"/>
        <dbReference type="Rhea" id="RHEA-COMP:9863"/>
        <dbReference type="Rhea" id="RHEA-COMP:11604"/>
        <dbReference type="ChEBI" id="CHEBI:15378"/>
        <dbReference type="ChEBI" id="CHEBI:29999"/>
        <dbReference type="ChEBI" id="CHEBI:30616"/>
        <dbReference type="ChEBI" id="CHEBI:83421"/>
        <dbReference type="ChEBI" id="CHEBI:456216"/>
        <dbReference type="EC" id="2.7.11.25"/>
    </reaction>
</comment>
<feature type="region of interest" description="Disordered" evidence="10">
    <location>
        <begin position="529"/>
        <end position="570"/>
    </location>
</feature>
<dbReference type="InterPro" id="IPR011009">
    <property type="entry name" value="Kinase-like_dom_sf"/>
</dbReference>
<dbReference type="EMBL" id="MF463596">
    <property type="protein sequence ID" value="AXY97853.1"/>
    <property type="molecule type" value="mRNA"/>
</dbReference>
<feature type="region of interest" description="Disordered" evidence="10">
    <location>
        <begin position="205"/>
        <end position="227"/>
    </location>
</feature>
<protein>
    <recommendedName>
        <fullName evidence="2">mitogen-activated protein kinase kinase kinase</fullName>
        <ecNumber evidence="2">2.7.11.25</ecNumber>
    </recommendedName>
</protein>
<feature type="compositionally biased region" description="Low complexity" evidence="10">
    <location>
        <begin position="1"/>
        <end position="22"/>
    </location>
</feature>
<evidence type="ECO:0000256" key="5">
    <source>
        <dbReference type="ARBA" id="ARBA00022777"/>
    </source>
</evidence>
<gene>
    <name evidence="12" type="primary">MAPKKK5</name>
    <name evidence="12" type="ORF">Potri.014G035500</name>
</gene>
<dbReference type="PROSITE" id="PS00107">
    <property type="entry name" value="PROTEIN_KINASE_ATP"/>
    <property type="match status" value="1"/>
</dbReference>
<proteinExistence type="evidence at transcript level"/>
<evidence type="ECO:0000256" key="1">
    <source>
        <dbReference type="ARBA" id="ARBA00006529"/>
    </source>
</evidence>
<dbReference type="GO" id="GO:0005737">
    <property type="term" value="C:cytoplasm"/>
    <property type="evidence" value="ECO:0007669"/>
    <property type="project" value="TreeGrafter"/>
</dbReference>
<evidence type="ECO:0000256" key="6">
    <source>
        <dbReference type="ARBA" id="ARBA00022840"/>
    </source>
</evidence>
<keyword evidence="5 12" id="KW-0418">Kinase</keyword>
<dbReference type="Gene3D" id="1.10.510.10">
    <property type="entry name" value="Transferase(Phosphotransferase) domain 1"/>
    <property type="match status" value="1"/>
</dbReference>
<evidence type="ECO:0000256" key="3">
    <source>
        <dbReference type="ARBA" id="ARBA00022679"/>
    </source>
</evidence>
<feature type="domain" description="Protein kinase" evidence="11">
    <location>
        <begin position="251"/>
        <end position="512"/>
    </location>
</feature>
<evidence type="ECO:0000256" key="2">
    <source>
        <dbReference type="ARBA" id="ARBA00012406"/>
    </source>
</evidence>
<evidence type="ECO:0000259" key="11">
    <source>
        <dbReference type="PROSITE" id="PS50011"/>
    </source>
</evidence>
<dbReference type="PROSITE" id="PS50011">
    <property type="entry name" value="PROTEIN_KINASE_DOM"/>
    <property type="match status" value="1"/>
</dbReference>
<dbReference type="PANTHER" id="PTHR48016">
    <property type="entry name" value="MAP KINASE KINASE KINASE SSK2-RELATED-RELATED"/>
    <property type="match status" value="1"/>
</dbReference>
<dbReference type="EC" id="2.7.11.25" evidence="2"/>
<keyword evidence="4 9" id="KW-0547">Nucleotide-binding</keyword>
<dbReference type="InterPro" id="IPR050538">
    <property type="entry name" value="MAP_kinase_kinase_kinase"/>
</dbReference>
<organism evidence="12">
    <name type="scientific">Populus tomentosa</name>
    <name type="common">Chinese white poplar</name>
    <dbReference type="NCBI Taxonomy" id="118781"/>
    <lineage>
        <taxon>Eukaryota</taxon>
        <taxon>Viridiplantae</taxon>
        <taxon>Streptophyta</taxon>
        <taxon>Embryophyta</taxon>
        <taxon>Tracheophyta</taxon>
        <taxon>Spermatophyta</taxon>
        <taxon>Magnoliopsida</taxon>
        <taxon>eudicotyledons</taxon>
        <taxon>Gunneridae</taxon>
        <taxon>Pentapetalae</taxon>
        <taxon>rosids</taxon>
        <taxon>fabids</taxon>
        <taxon>Malpighiales</taxon>
        <taxon>Salicaceae</taxon>
        <taxon>Saliceae</taxon>
        <taxon>Populus</taxon>
    </lineage>
</organism>
<evidence type="ECO:0000256" key="7">
    <source>
        <dbReference type="ARBA" id="ARBA00047559"/>
    </source>
</evidence>
<dbReference type="InterPro" id="IPR001245">
    <property type="entry name" value="Ser-Thr/Tyr_kinase_cat_dom"/>
</dbReference>
<feature type="binding site" evidence="9">
    <location>
        <position position="280"/>
    </location>
    <ligand>
        <name>ATP</name>
        <dbReference type="ChEBI" id="CHEBI:30616"/>
    </ligand>
</feature>
<dbReference type="SUPFAM" id="SSF56112">
    <property type="entry name" value="Protein kinase-like (PK-like)"/>
    <property type="match status" value="1"/>
</dbReference>
<keyword evidence="6 9" id="KW-0067">ATP-binding</keyword>
<dbReference type="InterPro" id="IPR000719">
    <property type="entry name" value="Prot_kinase_dom"/>
</dbReference>
<feature type="compositionally biased region" description="Polar residues" evidence="10">
    <location>
        <begin position="23"/>
        <end position="41"/>
    </location>
</feature>
<dbReference type="GO" id="GO:0005524">
    <property type="term" value="F:ATP binding"/>
    <property type="evidence" value="ECO:0007669"/>
    <property type="project" value="UniProtKB-UniRule"/>
</dbReference>
<dbReference type="InterPro" id="IPR017441">
    <property type="entry name" value="Protein_kinase_ATP_BS"/>
</dbReference>
<dbReference type="SMART" id="SM00220">
    <property type="entry name" value="S_TKc"/>
    <property type="match status" value="1"/>
</dbReference>
<evidence type="ECO:0000313" key="12">
    <source>
        <dbReference type="EMBL" id="AXY97853.1"/>
    </source>
</evidence>
<dbReference type="PRINTS" id="PR00109">
    <property type="entry name" value="TYRKINASE"/>
</dbReference>
<reference evidence="12" key="1">
    <citation type="journal article" date="2018" name="New Phytol.">
        <title>Genetic variants in microRNA biogenesis genes as novel indicators for secondary growth in Populus.</title>
        <authorList>
            <person name="Chen B."/>
            <person name="Chen J."/>
            <person name="Du Q."/>
            <person name="Zhou D."/>
            <person name="Wang L."/>
            <person name="Xie J."/>
            <person name="Li Y."/>
            <person name="Zhang D."/>
        </authorList>
    </citation>
    <scope>NUCLEOTIDE SEQUENCE</scope>
</reference>
<accession>A0A385JIH5</accession>
<dbReference type="AlphaFoldDB" id="A0A385JIH5"/>
<dbReference type="PANTHER" id="PTHR48016:SF12">
    <property type="entry name" value="PROTEIN KINASE DOMAIN-CONTAINING PROTEIN"/>
    <property type="match status" value="1"/>
</dbReference>
<feature type="region of interest" description="Disordered" evidence="10">
    <location>
        <begin position="1"/>
        <end position="96"/>
    </location>
</feature>
<evidence type="ECO:0000256" key="9">
    <source>
        <dbReference type="PROSITE-ProRule" id="PRU10141"/>
    </source>
</evidence>
<comment type="catalytic activity">
    <reaction evidence="7">
        <text>L-threonyl-[protein] + ATP = O-phospho-L-threonyl-[protein] + ADP + H(+)</text>
        <dbReference type="Rhea" id="RHEA:46608"/>
        <dbReference type="Rhea" id="RHEA-COMP:11060"/>
        <dbReference type="Rhea" id="RHEA-COMP:11605"/>
        <dbReference type="ChEBI" id="CHEBI:15378"/>
        <dbReference type="ChEBI" id="CHEBI:30013"/>
        <dbReference type="ChEBI" id="CHEBI:30616"/>
        <dbReference type="ChEBI" id="CHEBI:61977"/>
        <dbReference type="ChEBI" id="CHEBI:456216"/>
        <dbReference type="EC" id="2.7.11.25"/>
    </reaction>
</comment>